<comment type="caution">
    <text evidence="1">The sequence shown here is derived from an EMBL/GenBank/DDBJ whole genome shotgun (WGS) entry which is preliminary data.</text>
</comment>
<sequence length="462" mass="52574">MLSAIVDNSTITAVQRVLGHIPVSEGFPIEGDISAFDQYLQTLLLYDEVAFLDDYKEEYRKERASKFPELVVLSENPDSYERMLQDARSLTSDMVYHVKNGDLQSDPMSQFLRAMDLHVVPAWYMQSSDWYLHLRLLANEADLYLEKYGALMSAIMTQYNQNIRTPLSPDLRLRLHRQGGPLIEDAGVALRAGESIEDSVKRFTSSLNWLALRSIFYILVANKYNCALSSHPIRHTFIGQYVADSMLNRGDGDIRRSTLDFFSSKFGEIRAESDRIIGTGIFEVPMPFIAGWAVGMAGTPERGLDHVLQIRHGPEAMALRSRFREIEDLRLSGTMSEFRREAMKVRQALNDDLSRLRSKFTGGVVSPEGIDVSVDLLTLSPTVEAGGMLSRLKSALPNKDRKAVMLLRSISNDIMNIPTLGRVADYFKLNRRVRSRTEFWRDAAKRESEEFLQARSFWKRPV</sequence>
<protein>
    <submittedName>
        <fullName evidence="1">Uncharacterized protein</fullName>
    </submittedName>
</protein>
<evidence type="ECO:0000313" key="1">
    <source>
        <dbReference type="EMBL" id="MBB4100526.1"/>
    </source>
</evidence>
<dbReference type="EMBL" id="JACIEH010000003">
    <property type="protein sequence ID" value="MBB4100526.1"/>
    <property type="molecule type" value="Genomic_DNA"/>
</dbReference>
<accession>A0A7W6JVX1</accession>
<keyword evidence="2" id="KW-1185">Reference proteome</keyword>
<dbReference type="Proteomes" id="UP000557392">
    <property type="component" value="Unassembled WGS sequence"/>
</dbReference>
<organism evidence="1 2">
    <name type="scientific">Sphingomonas kyeonggiensis</name>
    <dbReference type="NCBI Taxonomy" id="1268553"/>
    <lineage>
        <taxon>Bacteria</taxon>
        <taxon>Pseudomonadati</taxon>
        <taxon>Pseudomonadota</taxon>
        <taxon>Alphaproteobacteria</taxon>
        <taxon>Sphingomonadales</taxon>
        <taxon>Sphingomonadaceae</taxon>
        <taxon>Sphingomonas</taxon>
    </lineage>
</organism>
<dbReference type="RefSeq" id="WP_183999810.1">
    <property type="nucleotide sequence ID" value="NZ_JACIEH010000003.1"/>
</dbReference>
<gene>
    <name evidence="1" type="ORF">GGR46_004098</name>
</gene>
<reference evidence="1 2" key="1">
    <citation type="submission" date="2020-08" db="EMBL/GenBank/DDBJ databases">
        <title>Genomic Encyclopedia of Type Strains, Phase IV (KMG-IV): sequencing the most valuable type-strain genomes for metagenomic binning, comparative biology and taxonomic classification.</title>
        <authorList>
            <person name="Goeker M."/>
        </authorList>
    </citation>
    <scope>NUCLEOTIDE SEQUENCE [LARGE SCALE GENOMIC DNA]</scope>
    <source>
        <strain evidence="1 2">DSM 101806</strain>
    </source>
</reference>
<name>A0A7W6JVX1_9SPHN</name>
<dbReference type="AlphaFoldDB" id="A0A7W6JVX1"/>
<evidence type="ECO:0000313" key="2">
    <source>
        <dbReference type="Proteomes" id="UP000557392"/>
    </source>
</evidence>
<proteinExistence type="predicted"/>